<gene>
    <name evidence="13" type="ORF">X777_07668</name>
</gene>
<dbReference type="Gene3D" id="3.40.50.10810">
    <property type="entry name" value="Tandem AAA-ATPase domain"/>
    <property type="match status" value="1"/>
</dbReference>
<dbReference type="SMART" id="SM00490">
    <property type="entry name" value="HELICc"/>
    <property type="match status" value="1"/>
</dbReference>
<evidence type="ECO:0000259" key="12">
    <source>
        <dbReference type="PROSITE" id="PS51194"/>
    </source>
</evidence>
<evidence type="ECO:0000256" key="6">
    <source>
        <dbReference type="ARBA" id="ARBA00023254"/>
    </source>
</evidence>
<dbReference type="Pfam" id="PF00271">
    <property type="entry name" value="Helicase_C"/>
    <property type="match status" value="1"/>
</dbReference>
<dbReference type="InterPro" id="IPR050496">
    <property type="entry name" value="SNF2_RAD54_helicase_repair"/>
</dbReference>
<evidence type="ECO:0000313" key="14">
    <source>
        <dbReference type="Proteomes" id="UP000053097"/>
    </source>
</evidence>
<organism evidence="13 14">
    <name type="scientific">Ooceraea biroi</name>
    <name type="common">Clonal raider ant</name>
    <name type="synonym">Cerapachys biroi</name>
    <dbReference type="NCBI Taxonomy" id="2015173"/>
    <lineage>
        <taxon>Eukaryota</taxon>
        <taxon>Metazoa</taxon>
        <taxon>Ecdysozoa</taxon>
        <taxon>Arthropoda</taxon>
        <taxon>Hexapoda</taxon>
        <taxon>Insecta</taxon>
        <taxon>Pterygota</taxon>
        <taxon>Neoptera</taxon>
        <taxon>Endopterygota</taxon>
        <taxon>Hymenoptera</taxon>
        <taxon>Apocrita</taxon>
        <taxon>Aculeata</taxon>
        <taxon>Formicoidea</taxon>
        <taxon>Formicidae</taxon>
        <taxon>Dorylinae</taxon>
        <taxon>Ooceraea</taxon>
    </lineage>
</organism>
<dbReference type="EMBL" id="KK107314">
    <property type="protein sequence ID" value="EZA52832.1"/>
    <property type="molecule type" value="Genomic_DNA"/>
</dbReference>
<dbReference type="OMA" id="AWFNKIC"/>
<evidence type="ECO:0000256" key="9">
    <source>
        <dbReference type="ARBA" id="ARBA00029956"/>
    </source>
</evidence>
<keyword evidence="4" id="KW-0498">Mitosis</keyword>
<evidence type="ECO:0000256" key="8">
    <source>
        <dbReference type="ARBA" id="ARBA00024776"/>
    </source>
</evidence>
<evidence type="ECO:0000256" key="4">
    <source>
        <dbReference type="ARBA" id="ARBA00022776"/>
    </source>
</evidence>
<evidence type="ECO:0000256" key="1">
    <source>
        <dbReference type="ARBA" id="ARBA00011467"/>
    </source>
</evidence>
<dbReference type="InterPro" id="IPR001650">
    <property type="entry name" value="Helicase_C-like"/>
</dbReference>
<dbReference type="SMART" id="SM00487">
    <property type="entry name" value="DEXDc"/>
    <property type="match status" value="1"/>
</dbReference>
<dbReference type="CDD" id="cd18793">
    <property type="entry name" value="SF2_C_SNF"/>
    <property type="match status" value="1"/>
</dbReference>
<dbReference type="GO" id="GO:0016787">
    <property type="term" value="F:hydrolase activity"/>
    <property type="evidence" value="ECO:0007669"/>
    <property type="project" value="UniProtKB-KW"/>
</dbReference>
<name>A0A026W9P9_OOCBI</name>
<dbReference type="GO" id="GO:0015616">
    <property type="term" value="F:DNA translocase activity"/>
    <property type="evidence" value="ECO:0007669"/>
    <property type="project" value="TreeGrafter"/>
</dbReference>
<evidence type="ECO:0000256" key="10">
    <source>
        <dbReference type="SAM" id="MobiDB-lite"/>
    </source>
</evidence>
<keyword evidence="14" id="KW-1185">Reference proteome</keyword>
<evidence type="ECO:0000256" key="3">
    <source>
        <dbReference type="ARBA" id="ARBA00022618"/>
    </source>
</evidence>
<dbReference type="Proteomes" id="UP000053097">
    <property type="component" value="Unassembled WGS sequence"/>
</dbReference>
<protein>
    <recommendedName>
        <fullName evidence="2">DNA repair and recombination protein RAD54-like</fullName>
    </recommendedName>
    <alternativeName>
        <fullName evidence="9">Protein okra</fullName>
    </alternativeName>
</protein>
<dbReference type="Pfam" id="PF00176">
    <property type="entry name" value="SNF2-rel_dom"/>
    <property type="match status" value="1"/>
</dbReference>
<dbReference type="STRING" id="2015173.A0A026W9P9"/>
<evidence type="ECO:0000256" key="5">
    <source>
        <dbReference type="ARBA" id="ARBA00022801"/>
    </source>
</evidence>
<evidence type="ECO:0000313" key="13">
    <source>
        <dbReference type="EMBL" id="EZA52832.1"/>
    </source>
</evidence>
<comment type="subunit">
    <text evidence="1">Interacts (via N-terminus) with spn-A/Rad51.</text>
</comment>
<evidence type="ECO:0000259" key="11">
    <source>
        <dbReference type="PROSITE" id="PS51192"/>
    </source>
</evidence>
<evidence type="ECO:0000256" key="2">
    <source>
        <dbReference type="ARBA" id="ARBA00015341"/>
    </source>
</evidence>
<dbReference type="InterPro" id="IPR014001">
    <property type="entry name" value="Helicase_ATP-bd"/>
</dbReference>
<dbReference type="Gene3D" id="1.20.120.850">
    <property type="entry name" value="SWI2/SNF2 ATPases, N-terminal domain"/>
    <property type="match status" value="1"/>
</dbReference>
<keyword evidence="6" id="KW-0469">Meiosis</keyword>
<dbReference type="InterPro" id="IPR000330">
    <property type="entry name" value="SNF2_N"/>
</dbReference>
<proteinExistence type="predicted"/>
<dbReference type="PROSITE" id="PS51192">
    <property type="entry name" value="HELICASE_ATP_BIND_1"/>
    <property type="match status" value="1"/>
</dbReference>
<dbReference type="FunFam" id="3.40.50.10810:FF:000020">
    <property type="entry name" value="DNA repair and recombination protein RAD54B"/>
    <property type="match status" value="1"/>
</dbReference>
<dbReference type="CDD" id="cd18004">
    <property type="entry name" value="DEXHc_RAD54"/>
    <property type="match status" value="1"/>
</dbReference>
<dbReference type="GO" id="GO:0000724">
    <property type="term" value="P:double-strand break repair via homologous recombination"/>
    <property type="evidence" value="ECO:0007669"/>
    <property type="project" value="TreeGrafter"/>
</dbReference>
<dbReference type="InterPro" id="IPR038718">
    <property type="entry name" value="SNF2-like_sf"/>
</dbReference>
<comment type="function">
    <text evidence="8">Involved in mitotic DNA repair and meiotic recombination. Functions in the recombinational DNA repair pathway. Essential for interhomolog gene conversion (GC), but may have a less important role in intersister GC than spn-A/Rad51. In the presence of DNA, spn-A/Rad51 enhances the ATPase activity of okr/Rad54.</text>
</comment>
<dbReference type="SUPFAM" id="SSF52540">
    <property type="entry name" value="P-loop containing nucleoside triphosphate hydrolases"/>
    <property type="match status" value="2"/>
</dbReference>
<dbReference type="GO" id="GO:0005634">
    <property type="term" value="C:nucleus"/>
    <property type="evidence" value="ECO:0007669"/>
    <property type="project" value="TreeGrafter"/>
</dbReference>
<dbReference type="GO" id="GO:0051301">
    <property type="term" value="P:cell division"/>
    <property type="evidence" value="ECO:0007669"/>
    <property type="project" value="UniProtKB-KW"/>
</dbReference>
<dbReference type="GO" id="GO:0005524">
    <property type="term" value="F:ATP binding"/>
    <property type="evidence" value="ECO:0007669"/>
    <property type="project" value="InterPro"/>
</dbReference>
<dbReference type="PANTHER" id="PTHR45629:SF7">
    <property type="entry name" value="DNA EXCISION REPAIR PROTEIN ERCC-6-RELATED"/>
    <property type="match status" value="1"/>
</dbReference>
<feature type="non-terminal residue" evidence="13">
    <location>
        <position position="1"/>
    </location>
</feature>
<feature type="compositionally biased region" description="Basic and acidic residues" evidence="10">
    <location>
        <begin position="26"/>
        <end position="46"/>
    </location>
</feature>
<sequence>KMSLRSNTDILRLFEKASRANTDNNVKSEDNSSRKRDTVVSIRSEETPAAEASATQVETKLIFSVVYGKVTSKKRKTWSGDGLLEVTGKTAVLRDLEGNVMGRTVINPHDATEGFTLIIGNRRIEIIERVSQDPSVMEKLSNEPTVREAPQKRCKVSTFVRNAFVSPERQSSTEKAESVVDATQARTKMQVFWKQVLQQVNLIFSRAKYKYRLFCSIFNVMYGKVSSRKHKTWDNDGLLEVIGKSAILMDSSGSIIGRATVNPLNVVEGSTLIVQNKQVEVTDRVSQQVVEPEKRSNEVVKVRSRKGTSTSAFVPLLSTAREPVNCEPLVMPYTSPAAILVSDEDPQKEQEVSVDFCLTAKLRKHQRHGVVFLYECLMGLRAPDYLGAILADDMGLGKTLQCITLIWTLLKKGPRGKPILKRILIITPSSLCQNWDKEFVKWLGSHRMSAYVVDGKSNKPKDFTKHPMNTVMIVSYEMLMRCHAEISEIAFDLIVCDEGHRLKNSNVKAAKLLNELDCKRRILLTGTPIQNDLKEFYALVDFVNPGILGTPAEYKGYYEDPIVASQCPRANAETLCLGNERATELHELTKRFILRRTQETINQYLPHKHEMVLFCSLSSRQRDLYVHVTDAWFNKICMQDKSNMHLSVVTALKKVCNHPNLFVNDKESTQYLLPQATTNRQKEQDDNFTEYCGKVTVVQTLMRNLKRTEEKLVLVSYYTQTLDLLETVCGIEGLEFSRLDGTTLSSTRSKIIEQFNTRTDESKVFLLSAKAGGVGLNLSGASRLVLFDSDWNPASDAQAMARIWRDGQKRDVYIYRLLTTGTIEEKIYQRQISKAGLSESVVDLNHLGSLKLSIEELKDLFTLATDTVSLTHDLMNCPCSGRNNEHVSSVERNEEHRETRDCQLTLRDKTSQPNLTINQLLEWQHYKQPFPVDLMQNIMLTEVANDMTYIFKSSTVPLSQHAPAN</sequence>
<accession>A0A026W9P9</accession>
<keyword evidence="3" id="KW-0132">Cell division</keyword>
<keyword evidence="5" id="KW-0378">Hydrolase</keyword>
<dbReference type="InterPro" id="IPR027417">
    <property type="entry name" value="P-loop_NTPase"/>
</dbReference>
<keyword evidence="7" id="KW-0131">Cell cycle</keyword>
<reference evidence="13 14" key="1">
    <citation type="journal article" date="2014" name="Curr. Biol.">
        <title>The genome of the clonal raider ant Cerapachys biroi.</title>
        <authorList>
            <person name="Oxley P.R."/>
            <person name="Ji L."/>
            <person name="Fetter-Pruneda I."/>
            <person name="McKenzie S.K."/>
            <person name="Li C."/>
            <person name="Hu H."/>
            <person name="Zhang G."/>
            <person name="Kronauer D.J."/>
        </authorList>
    </citation>
    <scope>NUCLEOTIDE SEQUENCE [LARGE SCALE GENOMIC DNA]</scope>
</reference>
<dbReference type="OrthoDB" id="413460at2759"/>
<dbReference type="AlphaFoldDB" id="A0A026W9P9"/>
<dbReference type="InterPro" id="IPR049730">
    <property type="entry name" value="SNF2/RAD54-like_C"/>
</dbReference>
<evidence type="ECO:0000256" key="7">
    <source>
        <dbReference type="ARBA" id="ARBA00023306"/>
    </source>
</evidence>
<feature type="region of interest" description="Disordered" evidence="10">
    <location>
        <begin position="21"/>
        <end position="50"/>
    </location>
</feature>
<dbReference type="PROSITE" id="PS51194">
    <property type="entry name" value="HELICASE_CTER"/>
    <property type="match status" value="1"/>
</dbReference>
<dbReference type="Gene3D" id="3.40.50.300">
    <property type="entry name" value="P-loop containing nucleotide triphosphate hydrolases"/>
    <property type="match status" value="1"/>
</dbReference>
<feature type="domain" description="Helicase C-terminal" evidence="12">
    <location>
        <begin position="700"/>
        <end position="858"/>
    </location>
</feature>
<dbReference type="GO" id="GO:0007131">
    <property type="term" value="P:reciprocal meiotic recombination"/>
    <property type="evidence" value="ECO:0007669"/>
    <property type="project" value="TreeGrafter"/>
</dbReference>
<feature type="domain" description="Helicase ATP-binding" evidence="11">
    <location>
        <begin position="379"/>
        <end position="546"/>
    </location>
</feature>
<dbReference type="PANTHER" id="PTHR45629">
    <property type="entry name" value="SNF2/RAD54 FAMILY MEMBER"/>
    <property type="match status" value="1"/>
</dbReference>